<dbReference type="EMBL" id="LJUO01000084">
    <property type="protein sequence ID" value="KPK70680.1"/>
    <property type="molecule type" value="Genomic_DNA"/>
</dbReference>
<proteinExistence type="predicted"/>
<dbReference type="InterPro" id="IPR032710">
    <property type="entry name" value="NTF2-like_dom_sf"/>
</dbReference>
<dbReference type="InterPro" id="IPR037401">
    <property type="entry name" value="SnoaL-like"/>
</dbReference>
<dbReference type="Pfam" id="PF12680">
    <property type="entry name" value="SnoaL_2"/>
    <property type="match status" value="1"/>
</dbReference>
<dbReference type="Gene3D" id="3.10.450.50">
    <property type="match status" value="1"/>
</dbReference>
<dbReference type="Proteomes" id="UP000051096">
    <property type="component" value="Unassembled WGS sequence"/>
</dbReference>
<name>A0A0S8GC65_UNCW3</name>
<feature type="domain" description="SnoaL-like" evidence="1">
    <location>
        <begin position="35"/>
        <end position="131"/>
    </location>
</feature>
<evidence type="ECO:0000313" key="2">
    <source>
        <dbReference type="EMBL" id="KPK70680.1"/>
    </source>
</evidence>
<reference evidence="2 3" key="1">
    <citation type="journal article" date="2015" name="Microbiome">
        <title>Genomic resolution of linkages in carbon, nitrogen, and sulfur cycling among widespread estuary sediment bacteria.</title>
        <authorList>
            <person name="Baker B.J."/>
            <person name="Lazar C.S."/>
            <person name="Teske A.P."/>
            <person name="Dick G.J."/>
        </authorList>
    </citation>
    <scope>NUCLEOTIDE SEQUENCE [LARGE SCALE GENOMIC DNA]</scope>
    <source>
        <strain evidence="2">SM23_60</strain>
    </source>
</reference>
<gene>
    <name evidence="2" type="ORF">AMJ87_08550</name>
</gene>
<evidence type="ECO:0000259" key="1">
    <source>
        <dbReference type="Pfam" id="PF12680"/>
    </source>
</evidence>
<sequence length="198" mass="23057">MVLHVGKTISPIFLWTLILMVLACAPDLSERMRIYVETYNTHDVDEIMTFYTDDVRFENVGVWVKTDKQEVRKITEWDATTHIVMKVSNVMVRGDTVTFSLLETNDWLKLAGIGEALYEPSRIVFKDGKIAIIQAKLTEESLNRWMPKWNSILAWATEHRPDRLAEVMPEGAFVFGADYARKWLELLEEWRQATEETE</sequence>
<protein>
    <recommendedName>
        <fullName evidence="1">SnoaL-like domain-containing protein</fullName>
    </recommendedName>
</protein>
<dbReference type="PROSITE" id="PS51257">
    <property type="entry name" value="PROKAR_LIPOPROTEIN"/>
    <property type="match status" value="1"/>
</dbReference>
<comment type="caution">
    <text evidence="2">The sequence shown here is derived from an EMBL/GenBank/DDBJ whole genome shotgun (WGS) entry which is preliminary data.</text>
</comment>
<accession>A0A0S8GC65</accession>
<organism evidence="2 3">
    <name type="scientific">candidate division WOR_3 bacterium SM23_60</name>
    <dbReference type="NCBI Taxonomy" id="1703780"/>
    <lineage>
        <taxon>Bacteria</taxon>
        <taxon>Bacteria division WOR-3</taxon>
    </lineage>
</organism>
<dbReference type="SUPFAM" id="SSF54427">
    <property type="entry name" value="NTF2-like"/>
    <property type="match status" value="1"/>
</dbReference>
<evidence type="ECO:0000313" key="3">
    <source>
        <dbReference type="Proteomes" id="UP000051096"/>
    </source>
</evidence>
<dbReference type="AlphaFoldDB" id="A0A0S8GC65"/>